<dbReference type="EMBL" id="JQFZ01000021">
    <property type="protein sequence ID" value="KGO62366.1"/>
    <property type="molecule type" value="Genomic_DNA"/>
</dbReference>
<evidence type="ECO:0000259" key="3">
    <source>
        <dbReference type="Pfam" id="PF00248"/>
    </source>
</evidence>
<reference evidence="4 5" key="1">
    <citation type="journal article" date="2015" name="Mol. Plant Microbe Interact.">
        <title>Genome, transcriptome, and functional analyses of Penicillium expansum provide new insights into secondary metabolism and pathogenicity.</title>
        <authorList>
            <person name="Ballester A.R."/>
            <person name="Marcet-Houben M."/>
            <person name="Levin E."/>
            <person name="Sela N."/>
            <person name="Selma-Lazaro C."/>
            <person name="Carmona L."/>
            <person name="Wisniewski M."/>
            <person name="Droby S."/>
            <person name="Gonzalez-Candelas L."/>
            <person name="Gabaldon T."/>
        </authorList>
    </citation>
    <scope>NUCLEOTIDE SEQUENCE [LARGE SCALE GENOMIC DNA]</scope>
    <source>
        <strain evidence="4 5">MD-8</strain>
    </source>
</reference>
<evidence type="ECO:0000256" key="1">
    <source>
        <dbReference type="ARBA" id="ARBA00023002"/>
    </source>
</evidence>
<keyword evidence="5" id="KW-1185">Reference proteome</keyword>
<sequence>MDVPHYVFGAQGFGVAWTANNVDHLMKSLMEAGLYQFDTAALYPATNPGESEELLGKKKPADAIIDTKVLFIGDDSLSFKNIGASIKASLERLQVKKIHTLYAHAPDRKTPIPLQAAHFDHYYREGYFERLGLSNYSPSAIRAWMEIAVEENLIMPSVYQGQYNVFCRGYEDELFPVLREFGIDFEATSPLAGGFLTGKLSYSPSPEQLEGTRFEVGEGNMLGAVYRMWYDQPLYHQAMRALDNIGKRLGTTGAQCALRWLLFHSNLMDPDRIVIGPSTLEQLQDYVDARKAGPLPADAAGEISALWPTLKEAAATIIEKGWWSL</sequence>
<evidence type="ECO:0000313" key="5">
    <source>
        <dbReference type="Proteomes" id="UP000030143"/>
    </source>
</evidence>
<dbReference type="SUPFAM" id="SSF51430">
    <property type="entry name" value="NAD(P)-linked oxidoreductase"/>
    <property type="match status" value="1"/>
</dbReference>
<gene>
    <name evidence="4" type="ORF">PEX2_017730</name>
</gene>
<dbReference type="PANTHER" id="PTHR43364">
    <property type="entry name" value="NADH-SPECIFIC METHYLGLYOXAL REDUCTASE-RELATED"/>
    <property type="match status" value="1"/>
</dbReference>
<keyword evidence="1" id="KW-0560">Oxidoreductase</keyword>
<dbReference type="PANTHER" id="PTHR43364:SF4">
    <property type="entry name" value="NAD(P)-LINKED OXIDOREDUCTASE SUPERFAMILY PROTEIN"/>
    <property type="match status" value="1"/>
</dbReference>
<accession>A0A0A2K662</accession>
<dbReference type="CDD" id="cd19075">
    <property type="entry name" value="AKR_AKR7A1-5"/>
    <property type="match status" value="1"/>
</dbReference>
<comment type="similarity">
    <text evidence="2">Belongs to the aldo/keto reductase family. Aldo/keto reductase 2 subfamily.</text>
</comment>
<dbReference type="STRING" id="27334.A0A0A2K662"/>
<dbReference type="VEuPathDB" id="FungiDB:PEXP_065560"/>
<protein>
    <submittedName>
        <fullName evidence="4">Aldo/keto reductase</fullName>
    </submittedName>
</protein>
<comment type="caution">
    <text evidence="4">The sequence shown here is derived from an EMBL/GenBank/DDBJ whole genome shotgun (WGS) entry which is preliminary data.</text>
</comment>
<dbReference type="GeneID" id="27674467"/>
<proteinExistence type="inferred from homology"/>
<organism evidence="4 5">
    <name type="scientific">Penicillium expansum</name>
    <name type="common">Blue mold rot fungus</name>
    <dbReference type="NCBI Taxonomy" id="27334"/>
    <lineage>
        <taxon>Eukaryota</taxon>
        <taxon>Fungi</taxon>
        <taxon>Dikarya</taxon>
        <taxon>Ascomycota</taxon>
        <taxon>Pezizomycotina</taxon>
        <taxon>Eurotiomycetes</taxon>
        <taxon>Eurotiomycetidae</taxon>
        <taxon>Eurotiales</taxon>
        <taxon>Aspergillaceae</taxon>
        <taxon>Penicillium</taxon>
    </lineage>
</organism>
<dbReference type="HOGENOM" id="CLU_023205_1_1_1"/>
<dbReference type="InterPro" id="IPR036812">
    <property type="entry name" value="NAD(P)_OxRdtase_dom_sf"/>
</dbReference>
<dbReference type="Proteomes" id="UP000030143">
    <property type="component" value="Unassembled WGS sequence"/>
</dbReference>
<feature type="domain" description="NADP-dependent oxidoreductase" evidence="3">
    <location>
        <begin position="8"/>
        <end position="307"/>
    </location>
</feature>
<dbReference type="InterPro" id="IPR050523">
    <property type="entry name" value="AKR_Detox_Biosynth"/>
</dbReference>
<evidence type="ECO:0000313" key="4">
    <source>
        <dbReference type="EMBL" id="KGO62366.1"/>
    </source>
</evidence>
<dbReference type="RefSeq" id="XP_016602935.1">
    <property type="nucleotide sequence ID" value="XM_016739048.1"/>
</dbReference>
<dbReference type="Pfam" id="PF00248">
    <property type="entry name" value="Aldo_ket_red"/>
    <property type="match status" value="1"/>
</dbReference>
<dbReference type="InterPro" id="IPR023210">
    <property type="entry name" value="NADP_OxRdtase_dom"/>
</dbReference>
<evidence type="ECO:0000256" key="2">
    <source>
        <dbReference type="ARBA" id="ARBA00038157"/>
    </source>
</evidence>
<dbReference type="GO" id="GO:0016491">
    <property type="term" value="F:oxidoreductase activity"/>
    <property type="evidence" value="ECO:0007669"/>
    <property type="project" value="UniProtKB-KW"/>
</dbReference>
<dbReference type="Gene3D" id="3.20.20.100">
    <property type="entry name" value="NADP-dependent oxidoreductase domain"/>
    <property type="match status" value="1"/>
</dbReference>
<dbReference type="AlphaFoldDB" id="A0A0A2K662"/>
<name>A0A0A2K662_PENEN</name>